<dbReference type="InterPro" id="IPR049082">
    <property type="entry name" value="T7SS_signal"/>
</dbReference>
<evidence type="ECO:0000313" key="4">
    <source>
        <dbReference type="EMBL" id="MDL9978208.1"/>
    </source>
</evidence>
<dbReference type="Proteomes" id="UP001235064">
    <property type="component" value="Unassembled WGS sequence"/>
</dbReference>
<feature type="domain" description="Putative T7SS secretion signal" evidence="3">
    <location>
        <begin position="9"/>
        <end position="181"/>
    </location>
</feature>
<gene>
    <name evidence="4" type="ORF">QSV35_02580</name>
</gene>
<dbReference type="RefSeq" id="WP_286286405.1">
    <property type="nucleotide sequence ID" value="NZ_JASXSZ010000001.1"/>
</dbReference>
<feature type="transmembrane region" description="Helical" evidence="2">
    <location>
        <begin position="258"/>
        <end position="278"/>
    </location>
</feature>
<evidence type="ECO:0000256" key="1">
    <source>
        <dbReference type="SAM" id="Coils"/>
    </source>
</evidence>
<feature type="coiled-coil region" evidence="1">
    <location>
        <begin position="51"/>
        <end position="106"/>
    </location>
</feature>
<evidence type="ECO:0000313" key="5">
    <source>
        <dbReference type="Proteomes" id="UP001235064"/>
    </source>
</evidence>
<comment type="caution">
    <text evidence="4">The sequence shown here is derived from an EMBL/GenBank/DDBJ whole genome shotgun (WGS) entry which is preliminary data.</text>
</comment>
<sequence length="490" mass="52468">MSDVPYQPLTGDPSLLETKARHYRDIADAIQRSTLTLKSIHDVDDMKSQATEALKSQADDVRKDIDKAHDRYDTTAKALLTYAAALRAAQEDARRAIADIDAKQSAYDSASSRSQNADNLAYDTRWKSEATLEEKTQAADDADAARRHLQGASDELAAAQQRWRDALKAKTDAADTARGAISDVVDRNNHGLQDPSWWEKALEAVYHVFKTICDIAGVLAIFLAWVPFLGQALMILAAVGAVLTAIEAVVKAFQGGSWGEAIFAVVGAVLTVFGGKLIDMAIKGVRGMAVLRSAAVFREAAVAAGKTGRQIGGAVLSGERSIQGMGRLAYMTQRGATSAEGALREALGSPKGFGNAVVDAFKESYKSDYVTALVEKGFSAGMRENGTRFMMELKNFGQRDLLQTYKTIGIAGLTHDAPLVASTVGVTALKVGQMGLEGYNTFTENGSKSLPWQIAGDANGVAKNFLPEPVGQVGERVLKAHDMFDSMVGK</sequence>
<keyword evidence="2" id="KW-0812">Transmembrane</keyword>
<keyword evidence="1" id="KW-0175">Coiled coil</keyword>
<keyword evidence="5" id="KW-1185">Reference proteome</keyword>
<protein>
    <recommendedName>
        <fullName evidence="3">Putative T7SS secretion signal domain-containing protein</fullName>
    </recommendedName>
</protein>
<evidence type="ECO:0000256" key="2">
    <source>
        <dbReference type="SAM" id="Phobius"/>
    </source>
</evidence>
<name>A0ABT7MUW1_9MICO</name>
<organism evidence="4 5">
    <name type="scientific">Microbacterium candidum</name>
    <dbReference type="NCBI Taxonomy" id="3041922"/>
    <lineage>
        <taxon>Bacteria</taxon>
        <taxon>Bacillati</taxon>
        <taxon>Actinomycetota</taxon>
        <taxon>Actinomycetes</taxon>
        <taxon>Micrococcales</taxon>
        <taxon>Microbacteriaceae</taxon>
        <taxon>Microbacterium</taxon>
    </lineage>
</organism>
<dbReference type="EMBL" id="JASXSZ010000001">
    <property type="protein sequence ID" value="MDL9978208.1"/>
    <property type="molecule type" value="Genomic_DNA"/>
</dbReference>
<evidence type="ECO:0000259" key="3">
    <source>
        <dbReference type="Pfam" id="PF21725"/>
    </source>
</evidence>
<keyword evidence="2" id="KW-0472">Membrane</keyword>
<accession>A0ABT7MUW1</accession>
<keyword evidence="2" id="KW-1133">Transmembrane helix</keyword>
<reference evidence="4 5" key="1">
    <citation type="submission" date="2023-06" db="EMBL/GenBank/DDBJ databases">
        <title>Microbacterium sp. nov., isolated from a waste landfill.</title>
        <authorList>
            <person name="Wen W."/>
        </authorList>
    </citation>
    <scope>NUCLEOTIDE SEQUENCE [LARGE SCALE GENOMIC DNA]</scope>
    <source>
        <strain evidence="4 5">ASV49</strain>
    </source>
</reference>
<feature type="transmembrane region" description="Helical" evidence="2">
    <location>
        <begin position="218"/>
        <end position="246"/>
    </location>
</feature>
<dbReference type="Pfam" id="PF21725">
    <property type="entry name" value="T7SS_signal"/>
    <property type="match status" value="1"/>
</dbReference>
<proteinExistence type="predicted"/>